<organism evidence="2 3">
    <name type="scientific">Thraustotheca clavata</name>
    <dbReference type="NCBI Taxonomy" id="74557"/>
    <lineage>
        <taxon>Eukaryota</taxon>
        <taxon>Sar</taxon>
        <taxon>Stramenopiles</taxon>
        <taxon>Oomycota</taxon>
        <taxon>Saprolegniomycetes</taxon>
        <taxon>Saprolegniales</taxon>
        <taxon>Achlyaceae</taxon>
        <taxon>Thraustotheca</taxon>
    </lineage>
</organism>
<reference evidence="2 3" key="1">
    <citation type="journal article" date="2014" name="Genome Biol. Evol.">
        <title>The secreted proteins of Achlya hypogyna and Thraustotheca clavata identify the ancestral oomycete secretome and reveal gene acquisitions by horizontal gene transfer.</title>
        <authorList>
            <person name="Misner I."/>
            <person name="Blouin N."/>
            <person name="Leonard G."/>
            <person name="Richards T.A."/>
            <person name="Lane C.E."/>
        </authorList>
    </citation>
    <scope>NUCLEOTIDE SEQUENCE [LARGE SCALE GENOMIC DNA]</scope>
    <source>
        <strain evidence="2 3">ATCC 34112</strain>
    </source>
</reference>
<accession>A0A1V9YTM5</accession>
<keyword evidence="3" id="KW-1185">Reference proteome</keyword>
<name>A0A1V9YTM5_9STRA</name>
<evidence type="ECO:0000256" key="1">
    <source>
        <dbReference type="SAM" id="MobiDB-lite"/>
    </source>
</evidence>
<feature type="region of interest" description="Disordered" evidence="1">
    <location>
        <begin position="1"/>
        <end position="34"/>
    </location>
</feature>
<dbReference type="Proteomes" id="UP000243217">
    <property type="component" value="Unassembled WGS sequence"/>
</dbReference>
<proteinExistence type="predicted"/>
<gene>
    <name evidence="2" type="ORF">THRCLA_10027</name>
</gene>
<dbReference type="AlphaFoldDB" id="A0A1V9YTM5"/>
<sequence>MAKRSWRNGPLMAEEMVLENDGSKRRKEDSNEPQLVPKESLILGVGVGFFVRESLRPGDIVAISEESPSNVDGLTASKLDTIGLNLPPQVEIRESLIAGVGFGLFACSDLQSGDIIKVPNVKEPNQSIQVDSIADTTKDKQKTTLEEKEPQEEQHQQRNLFTLDDVEQREKYGIPLITIKESLISGVGFGAFASEDFEPGDVLGALDEPASPTEDIITAEQQSNSWDEQSNAPEYPFADIFSQEALPSDVPVLGDWSHANSLQEMQSQLHTMSLEESVPPSGWLKIRKNMLLLLLQNMPDDAVLRIPTSFNSLAERLDR</sequence>
<evidence type="ECO:0000313" key="3">
    <source>
        <dbReference type="Proteomes" id="UP000243217"/>
    </source>
</evidence>
<feature type="compositionally biased region" description="Basic and acidic residues" evidence="1">
    <location>
        <begin position="21"/>
        <end position="30"/>
    </location>
</feature>
<dbReference type="OrthoDB" id="79072at2759"/>
<dbReference type="EMBL" id="JNBS01002944">
    <property type="protein sequence ID" value="OQR88923.1"/>
    <property type="molecule type" value="Genomic_DNA"/>
</dbReference>
<evidence type="ECO:0000313" key="2">
    <source>
        <dbReference type="EMBL" id="OQR88923.1"/>
    </source>
</evidence>
<comment type="caution">
    <text evidence="2">The sequence shown here is derived from an EMBL/GenBank/DDBJ whole genome shotgun (WGS) entry which is preliminary data.</text>
</comment>
<protein>
    <submittedName>
        <fullName evidence="2">Uncharacterized protein</fullName>
    </submittedName>
</protein>